<reference evidence="1 2" key="3">
    <citation type="journal article" date="1996" name="Virology">
        <title>Analysis of 94 kb of the chlorella virus PBCV-1 330-kb genome: map positions 88 to 182.</title>
        <authorList>
            <person name="Lu Z."/>
            <person name="Li Y."/>
            <person name="Que Q."/>
            <person name="Kutish G.F."/>
            <person name="Rock D.L."/>
            <person name="Van Etten J.L."/>
        </authorList>
    </citation>
    <scope>NUCLEOTIDE SEQUENCE [LARGE SCALE GENOMIC DNA]</scope>
</reference>
<dbReference type="PIR" id="T17769">
    <property type="entry name" value="T17769"/>
</dbReference>
<dbReference type="EMBL" id="JF411744">
    <property type="protein sequence ID" value="AAC96640.1"/>
    <property type="molecule type" value="Genomic_DNA"/>
</dbReference>
<dbReference type="GeneID" id="918266"/>
<reference evidence="1 2" key="1">
    <citation type="journal article" date="1995" name="Virology">
        <title>Analysis of 45 kb of DNA located at the left end of the chlorella virus PBCV-1 genome.</title>
        <authorList>
            <person name="Lu Z."/>
            <person name="Li Y."/>
            <person name="Zhang Y."/>
            <person name="Kutish G.F."/>
            <person name="Rock D.L."/>
            <person name="Van Etten J.L."/>
        </authorList>
    </citation>
    <scope>NUCLEOTIDE SEQUENCE [LARGE SCALE GENOMIC DNA]</scope>
</reference>
<keyword evidence="2" id="KW-1185">Reference proteome</keyword>
<proteinExistence type="predicted"/>
<reference evidence="1 2" key="7">
    <citation type="journal article" date="2000" name="Virology">
        <title>Characterization of a beta-1,3-glucanase encoded by chlorella virus PBCV-1.</title>
        <authorList>
            <person name="Sun L."/>
            <person name="Gurnon J.R."/>
            <person name="Adams B.J."/>
            <person name="Graves M.V."/>
            <person name="Van Etten J.L."/>
        </authorList>
    </citation>
    <scope>NUCLEOTIDE SEQUENCE [LARGE SCALE GENOMIC DNA]</scope>
</reference>
<name>Q84589_PBCV1</name>
<reference evidence="1 2" key="2">
    <citation type="journal article" date="1995" name="Virology">
        <title>Analysis of 43 kb of the Chlorella virus PBCV-1 330-kb genome: map positions 45 to 88.</title>
        <authorList>
            <person name="Li Y."/>
            <person name="Lu Z."/>
            <person name="Burbank D.E."/>
            <person name="Kutish G.F."/>
            <person name="Rock D.L."/>
            <person name="Van Etten J.L."/>
        </authorList>
    </citation>
    <scope>NUCLEOTIDE SEQUENCE [LARGE SCALE GENOMIC DNA]</scope>
</reference>
<protein>
    <submittedName>
        <fullName evidence="1">Uncharacterized protein</fullName>
    </submittedName>
</protein>
<evidence type="ECO:0000313" key="2">
    <source>
        <dbReference type="Proteomes" id="UP000000862"/>
    </source>
</evidence>
<dbReference type="KEGG" id="vg:918266"/>
<reference evidence="1 2" key="8">
    <citation type="journal article" date="2010" name="J. Virol.">
        <title>Microarray analysis of Paramecium bursaria chlorella virus 1 transcription.</title>
        <authorList>
            <person name="Yanai-Balser G.M."/>
            <person name="Duncan G.A."/>
            <person name="Eudy J.D."/>
            <person name="Wang D."/>
            <person name="Li X."/>
            <person name="Agarkova I.V."/>
            <person name="Dunigan D.D."/>
            <person name="Van Etten J.L."/>
        </authorList>
    </citation>
    <scope>NUCLEOTIDE SEQUENCE [LARGE SCALE GENOMIC DNA]</scope>
</reference>
<organism evidence="1 2">
    <name type="scientific">Paramecium bursaria Chlorella virus 1</name>
    <name type="common">PBCV-1</name>
    <dbReference type="NCBI Taxonomy" id="10506"/>
    <lineage>
        <taxon>Viruses</taxon>
        <taxon>Varidnaviria</taxon>
        <taxon>Bamfordvirae</taxon>
        <taxon>Nucleocytoviricota</taxon>
        <taxon>Megaviricetes</taxon>
        <taxon>Algavirales</taxon>
        <taxon>Phycodnaviridae</taxon>
        <taxon>Chlorovirus</taxon>
        <taxon>Chlorovirus vanettense</taxon>
    </lineage>
</organism>
<reference evidence="1 2" key="4">
    <citation type="journal article" date="1996" name="Virology">
        <title>Analysis of 76 kb of the chlorella virus PBCV-1 330-kb genome: map positions 182 to 258.</title>
        <authorList>
            <person name="Kutish G.F."/>
            <person name="Li Y."/>
            <person name="Lu Z."/>
            <person name="Furuta M."/>
            <person name="Rock D.L."/>
            <person name="Van Etten J.L."/>
        </authorList>
    </citation>
    <scope>NUCLEOTIDE SEQUENCE [LARGE SCALE GENOMIC DNA]</scope>
</reference>
<reference evidence="1 2" key="5">
    <citation type="journal article" date="1997" name="Virology">
        <title>Analysis of 74 kb of DNA located at the right end of the 330-kb chlorella virus PBCV-1 genome.</title>
        <authorList>
            <person name="Li Y."/>
            <person name="Lu Z."/>
            <person name="Sun L."/>
            <person name="Ropp S."/>
            <person name="Kutish G.F."/>
            <person name="Rock D.L."/>
            <person name="Van Etten J.L."/>
        </authorList>
    </citation>
    <scope>NUCLEOTIDE SEQUENCE [LARGE SCALE GENOMIC DNA]</scope>
</reference>
<accession>Q84589</accession>
<organismHost>
    <name type="scientific">Chlorella</name>
    <dbReference type="NCBI Taxonomy" id="3071"/>
</organismHost>
<reference evidence="1 2" key="6">
    <citation type="journal article" date="1999" name="Virology">
        <title>Chlorella virus PBCV-1 encodes a functional homospermidine synthase.</title>
        <authorList>
            <person name="Kaiser A."/>
            <person name="Vollmert M."/>
            <person name="Tholl D."/>
            <person name="Graves M.V."/>
            <person name="Gurnon J.R."/>
            <person name="Xing W."/>
            <person name="Lisec A.D."/>
            <person name="Nickerson K.W."/>
            <person name="Van Etten J.L."/>
        </authorList>
    </citation>
    <scope>NUCLEOTIDE SEQUENCE [LARGE SCALE GENOMIC DNA]</scope>
</reference>
<dbReference type="Proteomes" id="UP000000862">
    <property type="component" value="Segment"/>
</dbReference>
<dbReference type="RefSeq" id="NP_048626.1">
    <property type="nucleotide sequence ID" value="NC_000852.5"/>
</dbReference>
<evidence type="ECO:0000313" key="1">
    <source>
        <dbReference type="EMBL" id="AAC96640.1"/>
    </source>
</evidence>
<sequence>MACQRVVKPMSVEFLVKGVTVRFQHPRVGEEFCQERHHDETDFINESFRQLVHRRNQETVARVLFKF</sequence>
<gene>
    <name evidence="1" type="primary">a272R</name>
</gene>